<protein>
    <recommendedName>
        <fullName evidence="4">Fibronectin type-III domain-containing protein</fullName>
    </recommendedName>
</protein>
<feature type="region of interest" description="Disordered" evidence="1">
    <location>
        <begin position="470"/>
        <end position="491"/>
    </location>
</feature>
<name>A0A839PW38_9MICO</name>
<gene>
    <name evidence="2" type="ORF">FHW14_003652</name>
</gene>
<dbReference type="EMBL" id="JACHVT010000012">
    <property type="protein sequence ID" value="MBB2988458.1"/>
    <property type="molecule type" value="Genomic_DNA"/>
</dbReference>
<feature type="compositionally biased region" description="Polar residues" evidence="1">
    <location>
        <begin position="471"/>
        <end position="482"/>
    </location>
</feature>
<comment type="caution">
    <text evidence="2">The sequence shown here is derived from an EMBL/GenBank/DDBJ whole genome shotgun (WGS) entry which is preliminary data.</text>
</comment>
<evidence type="ECO:0008006" key="4">
    <source>
        <dbReference type="Google" id="ProtNLM"/>
    </source>
</evidence>
<evidence type="ECO:0000313" key="2">
    <source>
        <dbReference type="EMBL" id="MBB2988458.1"/>
    </source>
</evidence>
<dbReference type="InterPro" id="IPR013783">
    <property type="entry name" value="Ig-like_fold"/>
</dbReference>
<proteinExistence type="predicted"/>
<organism evidence="2 3">
    <name type="scientific">Terracoccus luteus</name>
    <dbReference type="NCBI Taxonomy" id="53356"/>
    <lineage>
        <taxon>Bacteria</taxon>
        <taxon>Bacillati</taxon>
        <taxon>Actinomycetota</taxon>
        <taxon>Actinomycetes</taxon>
        <taxon>Micrococcales</taxon>
        <taxon>Intrasporangiaceae</taxon>
        <taxon>Terracoccus</taxon>
    </lineage>
</organism>
<dbReference type="AlphaFoldDB" id="A0A839PW38"/>
<reference evidence="2 3" key="1">
    <citation type="submission" date="2020-08" db="EMBL/GenBank/DDBJ databases">
        <title>Genomic Encyclopedia of Type Strains, Phase IV (KMG-V): Genome sequencing to study the core and pangenomes of soil and plant-associated prokaryotes.</title>
        <authorList>
            <person name="Whitman W."/>
        </authorList>
    </citation>
    <scope>NUCLEOTIDE SEQUENCE [LARGE SCALE GENOMIC DNA]</scope>
    <source>
        <strain evidence="2 3">B3ACCR2</strain>
    </source>
</reference>
<sequence>MDRFDANEYRKTVMARLHADFSPADPDNGDIFFICALDPRADTATAIQRLADVVAAWQRDRNHPKYKRITGDLVKLRPQYEAILSDPDRRAAARARIEGDRAASDTAALTKLDEYAAPLLKRHSGIPRSKVDALAAFAQHDGLPDAAFKTWLAGHTVIDDTTGAGAAPWDSPVRHQVRTQLDALARSDDPENASRYRTLFTFLGVSPKASPAEIRAAHARHTELNRSRVRGPEMTQTEDLLTHVATRLLGEDGVARYLASLRADARDSLKDDLRRRSLLSGSLPASDLEGIAAGLVALGWGFTAGTARDIVREAAHDARLAVEVGKDIDLIVCADCHRAQAAGQKKRCQYCRAELYQDCPSCNTRVMAAAEVCDHCNANLTVWRKAQQIVEAVETLMSLGKPVTALELCQQVLLETDIATAPAALRAAIDGAQDVIGRAQQMWGDLTRDRARGALWAASVTATWLARNASDVPNPSATSTSAGDRGGQGSTGSIEEILEEIERDKASVLAQVAATETMAPDEAESALTRLTVTYPDCPDATAHLAALPLAAPTAVTAHQDGDAVEISWVPSGSLSRTIRYRVERHTTWPARHVDHATVGATSVTHLEDGAAPIGTLVRYTVTATDGTRSSTPVSTGEPAFIHGDIATLRADLAGTDVTLTWPPAGLGAADVVIERVVDPQSGMTAPTRRIRPTEPGRHVDGPLQYGIPYTYRAHVEYRTPDGENVRTPGVAAAVTLHLPPKPVTEMWARTAAHGPTQISFVSPPSGTVHVYTARTRAELEPVARLVTGTRTELDSASRGLRLVGEGRRRVVDDAATGAVWYLPVTVNGDQVAAGSFLEHHAVRPASDLSVVSDTGGRLTVTFEMPPGVTESYVAWRRDRYPSSATEPVAGDLGGSRRLTNTKLQIDGGVSIDAPDDGRGVYVAVSSGIRAADGTLTPAATAATVLARAVVPVTVSYQVRFGGMLRRHADVDVITSNGRPLPPLTLVAAAGDPAGPDVAATLATHPGGVPGVTLRVEADALPPAPFVLRLFTVPVPGADVTVTDPDVANRSLGW</sequence>
<evidence type="ECO:0000256" key="1">
    <source>
        <dbReference type="SAM" id="MobiDB-lite"/>
    </source>
</evidence>
<dbReference type="Proteomes" id="UP000590811">
    <property type="component" value="Unassembled WGS sequence"/>
</dbReference>
<feature type="region of interest" description="Disordered" evidence="1">
    <location>
        <begin position="683"/>
        <end position="702"/>
    </location>
</feature>
<dbReference type="RefSeq" id="WP_184511407.1">
    <property type="nucleotide sequence ID" value="NZ_JACHVT010000012.1"/>
</dbReference>
<feature type="compositionally biased region" description="Basic and acidic residues" evidence="1">
    <location>
        <begin position="691"/>
        <end position="700"/>
    </location>
</feature>
<evidence type="ECO:0000313" key="3">
    <source>
        <dbReference type="Proteomes" id="UP000590811"/>
    </source>
</evidence>
<dbReference type="GO" id="GO:0005975">
    <property type="term" value="P:carbohydrate metabolic process"/>
    <property type="evidence" value="ECO:0007669"/>
    <property type="project" value="UniProtKB-ARBA"/>
</dbReference>
<accession>A0A839PW38</accession>
<dbReference type="Gene3D" id="2.60.40.10">
    <property type="entry name" value="Immunoglobulins"/>
    <property type="match status" value="1"/>
</dbReference>